<gene>
    <name evidence="1" type="ORF">M513_08477</name>
    <name evidence="2" type="ORF">M514_08477</name>
</gene>
<evidence type="ECO:0000313" key="1">
    <source>
        <dbReference type="EMBL" id="KFD50670.1"/>
    </source>
</evidence>
<name>A0A085MWI6_9BILA</name>
<reference evidence="2 3" key="1">
    <citation type="journal article" date="2014" name="Nat. Genet.">
        <title>Genome and transcriptome of the porcine whipworm Trichuris suis.</title>
        <authorList>
            <person name="Jex A.R."/>
            <person name="Nejsum P."/>
            <person name="Schwarz E.M."/>
            <person name="Hu L."/>
            <person name="Young N.D."/>
            <person name="Hall R.S."/>
            <person name="Korhonen P.K."/>
            <person name="Liao S."/>
            <person name="Thamsborg S."/>
            <person name="Xia J."/>
            <person name="Xu P."/>
            <person name="Wang S."/>
            <person name="Scheerlinck J.P."/>
            <person name="Hofmann A."/>
            <person name="Sternberg P.W."/>
            <person name="Wang J."/>
            <person name="Gasser R.B."/>
        </authorList>
    </citation>
    <scope>NUCLEOTIDE SEQUENCE [LARGE SCALE GENOMIC DNA]</scope>
    <source>
        <strain evidence="2">DCEP-RM93F</strain>
        <strain evidence="1">DCEP-RM93M</strain>
    </source>
</reference>
<dbReference type="EMBL" id="KL367619">
    <property type="protein sequence ID" value="KFD61582.1"/>
    <property type="molecule type" value="Genomic_DNA"/>
</dbReference>
<protein>
    <submittedName>
        <fullName evidence="2">Uncharacterized protein</fullName>
    </submittedName>
</protein>
<accession>A0A085MWI6</accession>
<dbReference type="Proteomes" id="UP000030764">
    <property type="component" value="Unassembled WGS sequence"/>
</dbReference>
<dbReference type="EMBL" id="KL363250">
    <property type="protein sequence ID" value="KFD50670.1"/>
    <property type="molecule type" value="Genomic_DNA"/>
</dbReference>
<dbReference type="Proteomes" id="UP000030758">
    <property type="component" value="Unassembled WGS sequence"/>
</dbReference>
<sequence length="70" mass="7615">MDRSIVEDWISADDTTAAVCHYSDLKIVQVTAGGKKGQSGDDSDFKNEKNAAKGVTFKILNVQKSERSIP</sequence>
<proteinExistence type="predicted"/>
<keyword evidence="3" id="KW-1185">Reference proteome</keyword>
<organism evidence="2">
    <name type="scientific">Trichuris suis</name>
    <name type="common">pig whipworm</name>
    <dbReference type="NCBI Taxonomy" id="68888"/>
    <lineage>
        <taxon>Eukaryota</taxon>
        <taxon>Metazoa</taxon>
        <taxon>Ecdysozoa</taxon>
        <taxon>Nematoda</taxon>
        <taxon>Enoplea</taxon>
        <taxon>Dorylaimia</taxon>
        <taxon>Trichinellida</taxon>
        <taxon>Trichuridae</taxon>
        <taxon>Trichuris</taxon>
    </lineage>
</organism>
<dbReference type="AlphaFoldDB" id="A0A085MWI6"/>
<evidence type="ECO:0000313" key="2">
    <source>
        <dbReference type="EMBL" id="KFD61582.1"/>
    </source>
</evidence>
<evidence type="ECO:0000313" key="3">
    <source>
        <dbReference type="Proteomes" id="UP000030764"/>
    </source>
</evidence>